<protein>
    <submittedName>
        <fullName evidence="1">Uncharacterized protein</fullName>
    </submittedName>
</protein>
<dbReference type="RefSeq" id="XP_011125807.1">
    <property type="nucleotide sequence ID" value="XM_011127505.1"/>
</dbReference>
<gene>
    <name evidence="1" type="ORF">AOL_s00169g148</name>
</gene>
<dbReference type="HOGENOM" id="CLU_976525_0_0_1"/>
<name>G1XMU5_ARTOA</name>
<dbReference type="Proteomes" id="UP000008784">
    <property type="component" value="Unassembled WGS sequence"/>
</dbReference>
<proteinExistence type="predicted"/>
<reference evidence="1 2" key="1">
    <citation type="journal article" date="2011" name="PLoS Pathog.">
        <title>Genomic and proteomic analyses of the fungus Arthrobotrys oligospora provide insights into nematode-trap formation.</title>
        <authorList>
            <person name="Yang J."/>
            <person name="Wang L."/>
            <person name="Ji X."/>
            <person name="Feng Y."/>
            <person name="Li X."/>
            <person name="Zou C."/>
            <person name="Xu J."/>
            <person name="Ren Y."/>
            <person name="Mi Q."/>
            <person name="Wu J."/>
            <person name="Liu S."/>
            <person name="Liu Y."/>
            <person name="Huang X."/>
            <person name="Wang H."/>
            <person name="Niu X."/>
            <person name="Li J."/>
            <person name="Liang L."/>
            <person name="Luo Y."/>
            <person name="Ji K."/>
            <person name="Zhou W."/>
            <person name="Yu Z."/>
            <person name="Li G."/>
            <person name="Liu Y."/>
            <person name="Li L."/>
            <person name="Qiao M."/>
            <person name="Feng L."/>
            <person name="Zhang K.-Q."/>
        </authorList>
    </citation>
    <scope>NUCLEOTIDE SEQUENCE [LARGE SCALE GENOMIC DNA]</scope>
    <source>
        <strain evidence="2">ATCC 24927 / CBS 115.81 / DSM 1491</strain>
    </source>
</reference>
<dbReference type="OrthoDB" id="10347714at2759"/>
<sequence>MLAIGNKPKHTLPTDDYVYYGKDTTDSPQFSYETANSQVIVSNFLVPRPTRYAHDNTEYWTKGPVPHDELVVEPYCELHDPVFLDPASEASPNLDYEGSPNLDYEALGVNEEYGDLPFLEGSLDGATDLPSSGRALLASQVKLENLLPTYPPTAMMGDEPQQHTSRGSIKLEAGFQPIEGATIYPQGLHSHYREKDSSSRECEAGERGINTPSLDNVGQINLRNLVHAAWRVVWDINVVYWGPSISSSYSSCSKFPCEMGDNFDRDKDDVKREIAGRYGVDDCAS</sequence>
<accession>G1XMU5</accession>
<evidence type="ECO:0000313" key="2">
    <source>
        <dbReference type="Proteomes" id="UP000008784"/>
    </source>
</evidence>
<dbReference type="AlphaFoldDB" id="G1XMU5"/>
<comment type="caution">
    <text evidence="1">The sequence shown here is derived from an EMBL/GenBank/DDBJ whole genome shotgun (WGS) entry which is preliminary data.</text>
</comment>
<dbReference type="GeneID" id="22896699"/>
<keyword evidence="2" id="KW-1185">Reference proteome</keyword>
<dbReference type="InParanoid" id="G1XMU5"/>
<evidence type="ECO:0000313" key="1">
    <source>
        <dbReference type="EMBL" id="EGX45542.1"/>
    </source>
</evidence>
<organism evidence="1 2">
    <name type="scientific">Arthrobotrys oligospora (strain ATCC 24927 / CBS 115.81 / DSM 1491)</name>
    <name type="common">Nematode-trapping fungus</name>
    <name type="synonym">Didymozoophaga oligospora</name>
    <dbReference type="NCBI Taxonomy" id="756982"/>
    <lineage>
        <taxon>Eukaryota</taxon>
        <taxon>Fungi</taxon>
        <taxon>Dikarya</taxon>
        <taxon>Ascomycota</taxon>
        <taxon>Pezizomycotina</taxon>
        <taxon>Orbiliomycetes</taxon>
        <taxon>Orbiliales</taxon>
        <taxon>Orbiliaceae</taxon>
        <taxon>Orbilia</taxon>
        <taxon>Orbilia oligospora</taxon>
    </lineage>
</organism>
<dbReference type="EMBL" id="ADOT01000259">
    <property type="protein sequence ID" value="EGX45542.1"/>
    <property type="molecule type" value="Genomic_DNA"/>
</dbReference>